<dbReference type="InterPro" id="IPR043938">
    <property type="entry name" value="Ligase_CoA_dom"/>
</dbReference>
<dbReference type="Gene3D" id="3.30.470.20">
    <property type="entry name" value="ATP-grasp fold, B domain"/>
    <property type="match status" value="1"/>
</dbReference>
<dbReference type="GO" id="GO:0046872">
    <property type="term" value="F:metal ion binding"/>
    <property type="evidence" value="ECO:0007669"/>
    <property type="project" value="InterPro"/>
</dbReference>
<evidence type="ECO:0000259" key="6">
    <source>
        <dbReference type="PROSITE" id="PS50975"/>
    </source>
</evidence>
<dbReference type="FunFam" id="3.30.1490.20:FF:000020">
    <property type="entry name" value="Protein lysine acetyltransferase"/>
    <property type="match status" value="1"/>
</dbReference>
<keyword evidence="1" id="KW-0436">Ligase</keyword>
<dbReference type="Pfam" id="PF13380">
    <property type="entry name" value="CoA_binding_2"/>
    <property type="match status" value="1"/>
</dbReference>
<dbReference type="InterPro" id="IPR051538">
    <property type="entry name" value="Acyl-CoA_Synth/Transferase"/>
</dbReference>
<gene>
    <name evidence="7" type="ORF">ENX07_02220</name>
</gene>
<dbReference type="Pfam" id="PF13549">
    <property type="entry name" value="ATP-grasp_5"/>
    <property type="match status" value="1"/>
</dbReference>
<dbReference type="InterPro" id="IPR014089">
    <property type="entry name" value="AcCoA-synth-alpha"/>
</dbReference>
<reference evidence="7" key="1">
    <citation type="journal article" date="2020" name="mSystems">
        <title>Genome- and Community-Level Interaction Insights into Carbon Utilization and Element Cycling Functions of Hydrothermarchaeota in Hydrothermal Sediment.</title>
        <authorList>
            <person name="Zhou Z."/>
            <person name="Liu Y."/>
            <person name="Xu W."/>
            <person name="Pan J."/>
            <person name="Luo Z.H."/>
            <person name="Li M."/>
        </authorList>
    </citation>
    <scope>NUCLEOTIDE SEQUENCE [LARGE SCALE GENOMIC DNA]</scope>
    <source>
        <strain evidence="7">SpSt-906</strain>
    </source>
</reference>
<dbReference type="Pfam" id="PF13607">
    <property type="entry name" value="Succ_CoA_lig"/>
    <property type="match status" value="1"/>
</dbReference>
<dbReference type="Pfam" id="PF19045">
    <property type="entry name" value="Ligase_CoA_2"/>
    <property type="match status" value="1"/>
</dbReference>
<keyword evidence="3 5" id="KW-0067">ATP-binding</keyword>
<evidence type="ECO:0000313" key="7">
    <source>
        <dbReference type="EMBL" id="HGE98875.1"/>
    </source>
</evidence>
<dbReference type="Gene3D" id="3.40.50.261">
    <property type="entry name" value="Succinyl-CoA synthetase domains"/>
    <property type="match status" value="2"/>
</dbReference>
<dbReference type="AlphaFoldDB" id="A0A7C3YTZ7"/>
<comment type="caution">
    <text evidence="7">The sequence shown here is derived from an EMBL/GenBank/DDBJ whole genome shotgun (WGS) entry which is preliminary data.</text>
</comment>
<evidence type="ECO:0000256" key="3">
    <source>
        <dbReference type="ARBA" id="ARBA00022840"/>
    </source>
</evidence>
<dbReference type="InterPro" id="IPR011761">
    <property type="entry name" value="ATP-grasp"/>
</dbReference>
<dbReference type="InterPro" id="IPR003781">
    <property type="entry name" value="CoA-bd"/>
</dbReference>
<sequence>MKKVENLKYLFSPSAIAVIGASAREGSLGRATFANILFNGFKGVVYPVNLRAKSILGVKAYPSVSNIPDPIDLAVIIVPAGEVPIVMEECGRKGVKGVVVISAGFKEIGEKGRQLEERVKAITDKYGMAMIGPNCFGIINTHPDVRMNATFGRINPEMGNIAFISQSGAVGGAALEYCEAEGIGLSKFISIGNKADISENELLLYLRDDPQSRVILLYLEDLKDPKTFLQIAREITDRYQKPILAVKSGRTKEGARAASSHTGALAGSDEAYNAFFNQCGIIRLDNLNELFDCAKAFSMQPVPRNKKIAIVSNAGGIAIMATDAAIRNGLQMASFSEKTKERLKRILPPTANVQNPVDVIGDADAQRYREALKIVLEEEEVSGVIATWTPTLMEETTKIAQVIAEIAPETQKPIIGCILSLEQHREVSAIMEKAQVPNYRFPEVAAKILSILCEYGEWLNRPRTEVKIFSDVMPERVKEIIGKAHAQKETWLLEPHAYSLLQAYKIPVAPFFLVKSFSEAESASEEIGYPVVLKIVSPQIIHKFDVGGVILNINDREELKSSYEKLLKNVREKNPEAEIVGVLVQKMIKGGKEVIIGMKRDPQFGSLLMFGMGGTYVEVLRDVSFRVAPIRELSAQTMIREIKGYPILKGFRGEMPSDIEKLEETLERLSQLVSDFDEFEEIDINPFLVFEKGKGALAIDARIRLRY</sequence>
<organism evidence="7">
    <name type="scientific">candidate division WOR-3 bacterium</name>
    <dbReference type="NCBI Taxonomy" id="2052148"/>
    <lineage>
        <taxon>Bacteria</taxon>
        <taxon>Bacteria division WOR-3</taxon>
    </lineage>
</organism>
<dbReference type="SUPFAM" id="SSF52210">
    <property type="entry name" value="Succinyl-CoA synthetase domains"/>
    <property type="match status" value="2"/>
</dbReference>
<dbReference type="SMART" id="SM00881">
    <property type="entry name" value="CoA_binding"/>
    <property type="match status" value="1"/>
</dbReference>
<dbReference type="SUPFAM" id="SSF56059">
    <property type="entry name" value="Glutathione synthetase ATP-binding domain-like"/>
    <property type="match status" value="1"/>
</dbReference>
<dbReference type="InterPro" id="IPR016102">
    <property type="entry name" value="Succinyl-CoA_synth-like"/>
</dbReference>
<dbReference type="Gene3D" id="3.40.50.720">
    <property type="entry name" value="NAD(P)-binding Rossmann-like Domain"/>
    <property type="match status" value="1"/>
</dbReference>
<evidence type="ECO:0000256" key="4">
    <source>
        <dbReference type="ARBA" id="ARBA00060888"/>
    </source>
</evidence>
<proteinExistence type="inferred from homology"/>
<dbReference type="SUPFAM" id="SSF51735">
    <property type="entry name" value="NAD(P)-binding Rossmann-fold domains"/>
    <property type="match status" value="1"/>
</dbReference>
<dbReference type="GO" id="GO:0043758">
    <property type="term" value="F:acetate-CoA ligase (ADP-forming) activity"/>
    <property type="evidence" value="ECO:0007669"/>
    <property type="project" value="InterPro"/>
</dbReference>
<dbReference type="EMBL" id="DTMQ01000014">
    <property type="protein sequence ID" value="HGE98875.1"/>
    <property type="molecule type" value="Genomic_DNA"/>
</dbReference>
<dbReference type="InterPro" id="IPR036291">
    <property type="entry name" value="NAD(P)-bd_dom_sf"/>
</dbReference>
<evidence type="ECO:0000256" key="2">
    <source>
        <dbReference type="ARBA" id="ARBA00022741"/>
    </source>
</evidence>
<dbReference type="Gene3D" id="3.30.1490.20">
    <property type="entry name" value="ATP-grasp fold, A domain"/>
    <property type="match status" value="1"/>
</dbReference>
<keyword evidence="2 5" id="KW-0547">Nucleotide-binding</keyword>
<dbReference type="InterPro" id="IPR013815">
    <property type="entry name" value="ATP_grasp_subdomain_1"/>
</dbReference>
<name>A0A7C3YTZ7_UNCW3</name>
<dbReference type="InterPro" id="IPR032875">
    <property type="entry name" value="Succ_CoA_lig_flav_dom"/>
</dbReference>
<dbReference type="PANTHER" id="PTHR43334">
    <property type="entry name" value="ACETATE--COA LIGASE [ADP-FORMING]"/>
    <property type="match status" value="1"/>
</dbReference>
<dbReference type="GO" id="GO:0005524">
    <property type="term" value="F:ATP binding"/>
    <property type="evidence" value="ECO:0007669"/>
    <property type="project" value="UniProtKB-UniRule"/>
</dbReference>
<comment type="similarity">
    <text evidence="4">In the N-terminal section; belongs to the acetate CoA ligase alpha subunit family.</text>
</comment>
<dbReference type="PANTHER" id="PTHR43334:SF1">
    <property type="entry name" value="3-HYDROXYPROPIONATE--COA LIGASE [ADP-FORMING]"/>
    <property type="match status" value="1"/>
</dbReference>
<feature type="domain" description="ATP-grasp" evidence="6">
    <location>
        <begin position="498"/>
        <end position="534"/>
    </location>
</feature>
<protein>
    <submittedName>
        <fullName evidence="7">CoA-binding protein</fullName>
    </submittedName>
</protein>
<dbReference type="PROSITE" id="PS50975">
    <property type="entry name" value="ATP_GRASP"/>
    <property type="match status" value="1"/>
</dbReference>
<evidence type="ECO:0000256" key="5">
    <source>
        <dbReference type="PROSITE-ProRule" id="PRU00409"/>
    </source>
</evidence>
<evidence type="ECO:0000256" key="1">
    <source>
        <dbReference type="ARBA" id="ARBA00022598"/>
    </source>
</evidence>
<accession>A0A7C3YTZ7</accession>
<dbReference type="NCBIfam" id="TIGR02717">
    <property type="entry name" value="AcCoA-syn-alpha"/>
    <property type="match status" value="1"/>
</dbReference>